<reference evidence="6 7" key="1">
    <citation type="submission" date="2019-08" db="EMBL/GenBank/DDBJ databases">
        <authorList>
            <person name="Peeters C."/>
        </authorList>
    </citation>
    <scope>NUCLEOTIDE SEQUENCE [LARGE SCALE GENOMIC DNA]</scope>
    <source>
        <strain evidence="6 7">LMG 31106</strain>
    </source>
</reference>
<dbReference type="GO" id="GO:0003700">
    <property type="term" value="F:DNA-binding transcription factor activity"/>
    <property type="evidence" value="ECO:0007669"/>
    <property type="project" value="InterPro"/>
</dbReference>
<dbReference type="EMBL" id="CABPSL010000014">
    <property type="protein sequence ID" value="VVE25484.1"/>
    <property type="molecule type" value="Genomic_DNA"/>
</dbReference>
<dbReference type="PROSITE" id="PS50931">
    <property type="entry name" value="HTH_LYSR"/>
    <property type="match status" value="1"/>
</dbReference>
<evidence type="ECO:0000256" key="1">
    <source>
        <dbReference type="ARBA" id="ARBA00009437"/>
    </source>
</evidence>
<dbReference type="Gene3D" id="3.40.190.290">
    <property type="match status" value="1"/>
</dbReference>
<dbReference type="SUPFAM" id="SSF53850">
    <property type="entry name" value="Periplasmic binding protein-like II"/>
    <property type="match status" value="1"/>
</dbReference>
<evidence type="ECO:0000313" key="6">
    <source>
        <dbReference type="EMBL" id="VVE25484.1"/>
    </source>
</evidence>
<keyword evidence="3" id="KW-0238">DNA-binding</keyword>
<dbReference type="Pfam" id="PF03466">
    <property type="entry name" value="LysR_substrate"/>
    <property type="match status" value="1"/>
</dbReference>
<dbReference type="OrthoDB" id="646694at2"/>
<proteinExistence type="inferred from homology"/>
<dbReference type="FunFam" id="1.10.10.10:FF:000001">
    <property type="entry name" value="LysR family transcriptional regulator"/>
    <property type="match status" value="1"/>
</dbReference>
<dbReference type="GO" id="GO:0003677">
    <property type="term" value="F:DNA binding"/>
    <property type="evidence" value="ECO:0007669"/>
    <property type="project" value="UniProtKB-KW"/>
</dbReference>
<dbReference type="AlphaFoldDB" id="A0A5E4WPF5"/>
<dbReference type="InterPro" id="IPR000847">
    <property type="entry name" value="LysR_HTH_N"/>
</dbReference>
<keyword evidence="2" id="KW-0805">Transcription regulation</keyword>
<dbReference type="Pfam" id="PF00126">
    <property type="entry name" value="HTH_1"/>
    <property type="match status" value="1"/>
</dbReference>
<keyword evidence="4" id="KW-0804">Transcription</keyword>
<dbReference type="NCBIfam" id="NF008416">
    <property type="entry name" value="PRK11242.1"/>
    <property type="match status" value="1"/>
</dbReference>
<feature type="domain" description="HTH lysR-type" evidence="5">
    <location>
        <begin position="1"/>
        <end position="58"/>
    </location>
</feature>
<gene>
    <name evidence="6" type="primary">cynR_4</name>
    <name evidence="6" type="ORF">PCE31106_03359</name>
</gene>
<name>A0A5E4WPF5_9BURK</name>
<dbReference type="PRINTS" id="PR00039">
    <property type="entry name" value="HTHLYSR"/>
</dbReference>
<evidence type="ECO:0000256" key="3">
    <source>
        <dbReference type="ARBA" id="ARBA00023125"/>
    </source>
</evidence>
<dbReference type="Proteomes" id="UP000384354">
    <property type="component" value="Unassembled WGS sequence"/>
</dbReference>
<dbReference type="PANTHER" id="PTHR30346">
    <property type="entry name" value="TRANSCRIPTIONAL DUAL REGULATOR HCAR-RELATED"/>
    <property type="match status" value="1"/>
</dbReference>
<dbReference type="SUPFAM" id="SSF46785">
    <property type="entry name" value="Winged helix' DNA-binding domain"/>
    <property type="match status" value="1"/>
</dbReference>
<dbReference type="InterPro" id="IPR036388">
    <property type="entry name" value="WH-like_DNA-bd_sf"/>
</dbReference>
<dbReference type="RefSeq" id="WP_083902273.1">
    <property type="nucleotide sequence ID" value="NZ_CABPSL010000014.1"/>
</dbReference>
<comment type="similarity">
    <text evidence="1">Belongs to the LysR transcriptional regulatory family.</text>
</comment>
<dbReference type="GO" id="GO:0032993">
    <property type="term" value="C:protein-DNA complex"/>
    <property type="evidence" value="ECO:0007669"/>
    <property type="project" value="TreeGrafter"/>
</dbReference>
<dbReference type="Gene3D" id="1.10.10.10">
    <property type="entry name" value="Winged helix-like DNA-binding domain superfamily/Winged helix DNA-binding domain"/>
    <property type="match status" value="1"/>
</dbReference>
<evidence type="ECO:0000259" key="5">
    <source>
        <dbReference type="PROSITE" id="PS50931"/>
    </source>
</evidence>
<evidence type="ECO:0000256" key="2">
    <source>
        <dbReference type="ARBA" id="ARBA00023015"/>
    </source>
</evidence>
<evidence type="ECO:0000313" key="7">
    <source>
        <dbReference type="Proteomes" id="UP000384354"/>
    </source>
</evidence>
<sequence length="318" mass="34776">MVPRQIRYLLAVAEHKNFTRAADALGVSQPGLSQQIKQLEDYLGTTLFDRTGRSIRLTDAGETYVAHARKALFELEAGWRALQEVEDLSRGVLRVACTPSFTESLMPKWVHSFHEHYPNVHVYMSEMSLDAIEGALCADESDIGVGFTDVRTEGIQVTPLFEERATLVVSSTHPLRCAGVAITSAQLASLPLVMLVEGFAARTYADAYFRAHKIAPNIAIEANSISAVLRIVQLGGMATVLPQVSGDVPTGLSHLDLPEPITSRTVAILERQRVHRTAAAKAFANIVMSSTRQLGLASSFIDDDLRRPDGTVVRTPRE</sequence>
<evidence type="ECO:0000256" key="4">
    <source>
        <dbReference type="ARBA" id="ARBA00023163"/>
    </source>
</evidence>
<dbReference type="InterPro" id="IPR036390">
    <property type="entry name" value="WH_DNA-bd_sf"/>
</dbReference>
<accession>A0A5E4WPF5</accession>
<organism evidence="6 7">
    <name type="scientific">Pandoraea cepalis</name>
    <dbReference type="NCBI Taxonomy" id="2508294"/>
    <lineage>
        <taxon>Bacteria</taxon>
        <taxon>Pseudomonadati</taxon>
        <taxon>Pseudomonadota</taxon>
        <taxon>Betaproteobacteria</taxon>
        <taxon>Burkholderiales</taxon>
        <taxon>Burkholderiaceae</taxon>
        <taxon>Pandoraea</taxon>
    </lineage>
</organism>
<protein>
    <submittedName>
        <fullName evidence="6">HTH-type transcriptional regulator CynR</fullName>
    </submittedName>
</protein>
<dbReference type="InterPro" id="IPR005119">
    <property type="entry name" value="LysR_subst-bd"/>
</dbReference>
<dbReference type="PANTHER" id="PTHR30346:SF28">
    <property type="entry name" value="HTH-TYPE TRANSCRIPTIONAL REGULATOR CYNR"/>
    <property type="match status" value="1"/>
</dbReference>